<name>A0A060C6T1_9BURK</name>
<protein>
    <submittedName>
        <fullName evidence="1">CAZy families GH36 protein</fullName>
    </submittedName>
</protein>
<organism evidence="1">
    <name type="scientific">uncultured Burkholderia sp</name>
    <dbReference type="NCBI Taxonomy" id="188058"/>
    <lineage>
        <taxon>Bacteria</taxon>
        <taxon>Pseudomonadati</taxon>
        <taxon>Pseudomonadota</taxon>
        <taxon>Betaproteobacteria</taxon>
        <taxon>Burkholderiales</taxon>
        <taxon>Burkholderiaceae</taxon>
        <taxon>Burkholderia</taxon>
        <taxon>environmental samples</taxon>
    </lineage>
</organism>
<reference evidence="1" key="1">
    <citation type="journal article" date="2013" name="Environ. Microbiol.">
        <title>Seasonally variable intestinal metagenomes of the red palm weevil (Rhynchophorus ferrugineus).</title>
        <authorList>
            <person name="Jia S."/>
            <person name="Zhang X."/>
            <person name="Zhang G."/>
            <person name="Yin A."/>
            <person name="Zhang S."/>
            <person name="Li F."/>
            <person name="Wang L."/>
            <person name="Zhao D."/>
            <person name="Yun Q."/>
            <person name="Tala"/>
            <person name="Wang J."/>
            <person name="Sun G."/>
            <person name="Baabdullah M."/>
            <person name="Yu X."/>
            <person name="Hu S."/>
            <person name="Al-Mssallem I.S."/>
            <person name="Yu J."/>
        </authorList>
    </citation>
    <scope>NUCLEOTIDE SEQUENCE</scope>
</reference>
<sequence>MWLKYGDNIWRGGGDMGTTGAGNRRQQWMNFRDAVTYQNIVSRAPLYPLNALMNHGLTVGTKGQPSKLENDFANLSDDFWTFFSNGTSLQEMYINPHLLTSREWDELAKAIRWARAKQDVLVDVQLGRR</sequence>
<proteinExistence type="predicted"/>
<evidence type="ECO:0000313" key="1">
    <source>
        <dbReference type="EMBL" id="AIA88750.1"/>
    </source>
</evidence>
<dbReference type="EMBL" id="KF121463">
    <property type="protein sequence ID" value="AIA88750.1"/>
    <property type="molecule type" value="Genomic_DNA"/>
</dbReference>
<dbReference type="AlphaFoldDB" id="A0A060C6T1"/>
<accession>A0A060C6T1</accession>